<sequence length="87" mass="10222">MTTTETEIDINISFDSIIDYLIEKTISLYKPTTKKTQGHIRARRQEGFRIPDFQKVIDIKSAEWLQDDHMKKYLLSETLFEISLNGI</sequence>
<evidence type="ECO:0000259" key="1">
    <source>
        <dbReference type="Pfam" id="PF09524"/>
    </source>
</evidence>
<dbReference type="InterPro" id="IPR011741">
    <property type="entry name" value="Phg_2220_C"/>
</dbReference>
<evidence type="ECO:0000313" key="2">
    <source>
        <dbReference type="EMBL" id="MDQ0341881.1"/>
    </source>
</evidence>
<dbReference type="Proteomes" id="UP001232343">
    <property type="component" value="Unassembled WGS sequence"/>
</dbReference>
<dbReference type="EMBL" id="JAUSUO010000001">
    <property type="protein sequence ID" value="MDQ0341881.1"/>
    <property type="molecule type" value="Genomic_DNA"/>
</dbReference>
<proteinExistence type="predicted"/>
<accession>A0ABU0D0E7</accession>
<feature type="domain" description="Phage conserved hypothetical protein C-terminal" evidence="1">
    <location>
        <begin position="17"/>
        <end position="81"/>
    </location>
</feature>
<dbReference type="RefSeq" id="WP_244680094.1">
    <property type="nucleotide sequence ID" value="NZ_JALIRM010000001.1"/>
</dbReference>
<organism evidence="2 3">
    <name type="scientific">Lederbergia wuyishanensis</name>
    <dbReference type="NCBI Taxonomy" id="1347903"/>
    <lineage>
        <taxon>Bacteria</taxon>
        <taxon>Bacillati</taxon>
        <taxon>Bacillota</taxon>
        <taxon>Bacilli</taxon>
        <taxon>Bacillales</taxon>
        <taxon>Bacillaceae</taxon>
        <taxon>Lederbergia</taxon>
    </lineage>
</organism>
<comment type="caution">
    <text evidence="2">The sequence shown here is derived from an EMBL/GenBank/DDBJ whole genome shotgun (WGS) entry which is preliminary data.</text>
</comment>
<name>A0ABU0D0E7_9BACI</name>
<dbReference type="Pfam" id="PF09524">
    <property type="entry name" value="Phg_2220_C"/>
    <property type="match status" value="1"/>
</dbReference>
<reference evidence="2 3" key="1">
    <citation type="submission" date="2023-07" db="EMBL/GenBank/DDBJ databases">
        <title>Genomic Encyclopedia of Type Strains, Phase IV (KMG-IV): sequencing the most valuable type-strain genomes for metagenomic binning, comparative biology and taxonomic classification.</title>
        <authorList>
            <person name="Goeker M."/>
        </authorList>
    </citation>
    <scope>NUCLEOTIDE SEQUENCE [LARGE SCALE GENOMIC DNA]</scope>
    <source>
        <strain evidence="2 3">DSM 27848</strain>
    </source>
</reference>
<evidence type="ECO:0000313" key="3">
    <source>
        <dbReference type="Proteomes" id="UP001232343"/>
    </source>
</evidence>
<keyword evidence="3" id="KW-1185">Reference proteome</keyword>
<protein>
    <submittedName>
        <fullName evidence="2">Phage protein (TIGR02220 family)</fullName>
    </submittedName>
</protein>
<dbReference type="NCBIfam" id="TIGR02220">
    <property type="entry name" value="phg_TIGR02220"/>
    <property type="match status" value="1"/>
</dbReference>
<gene>
    <name evidence="2" type="ORF">J2S14_000674</name>
</gene>